<reference evidence="3" key="1">
    <citation type="journal article" date="2017" name="Nat. Commun.">
        <title>The asparagus genome sheds light on the origin and evolution of a young Y chromosome.</title>
        <authorList>
            <person name="Harkess A."/>
            <person name="Zhou J."/>
            <person name="Xu C."/>
            <person name="Bowers J.E."/>
            <person name="Van der Hulst R."/>
            <person name="Ayyampalayam S."/>
            <person name="Mercati F."/>
            <person name="Riccardi P."/>
            <person name="McKain M.R."/>
            <person name="Kakrana A."/>
            <person name="Tang H."/>
            <person name="Ray J."/>
            <person name="Groenendijk J."/>
            <person name="Arikit S."/>
            <person name="Mathioni S.M."/>
            <person name="Nakano M."/>
            <person name="Shan H."/>
            <person name="Telgmann-Rauber A."/>
            <person name="Kanno A."/>
            <person name="Yue Z."/>
            <person name="Chen H."/>
            <person name="Li W."/>
            <person name="Chen Y."/>
            <person name="Xu X."/>
            <person name="Zhang Y."/>
            <person name="Luo S."/>
            <person name="Chen H."/>
            <person name="Gao J."/>
            <person name="Mao Z."/>
            <person name="Pires J.C."/>
            <person name="Luo M."/>
            <person name="Kudrna D."/>
            <person name="Wing R.A."/>
            <person name="Meyers B.C."/>
            <person name="Yi K."/>
            <person name="Kong H."/>
            <person name="Lavrijsen P."/>
            <person name="Sunseri F."/>
            <person name="Falavigna A."/>
            <person name="Ye Y."/>
            <person name="Leebens-Mack J.H."/>
            <person name="Chen G."/>
        </authorList>
    </citation>
    <scope>NUCLEOTIDE SEQUENCE [LARGE SCALE GENOMIC DNA]</scope>
    <source>
        <strain evidence="3">cv. DH0086</strain>
    </source>
</reference>
<feature type="compositionally biased region" description="Basic and acidic residues" evidence="1">
    <location>
        <begin position="150"/>
        <end position="173"/>
    </location>
</feature>
<dbReference type="GO" id="GO:0003677">
    <property type="term" value="F:DNA binding"/>
    <property type="evidence" value="ECO:0007669"/>
    <property type="project" value="TreeGrafter"/>
</dbReference>
<protein>
    <submittedName>
        <fullName evidence="2">Uncharacterized protein</fullName>
    </submittedName>
</protein>
<gene>
    <name evidence="2" type="ORF">A4U43_C03F80</name>
</gene>
<feature type="compositionally biased region" description="Basic and acidic residues" evidence="1">
    <location>
        <begin position="50"/>
        <end position="63"/>
    </location>
</feature>
<accession>A0A5P1F619</accession>
<sequence length="258" mass="27466">MSSSDPAIKLFGKTIIALPLPTQDDGGGGGHDDEGFPSEGTATSTSHEIIIMKEKGEDTRPASDEQGIDAPTTTPVDHEAPKRSHSSSDDEEEDDDEDDDDDQAGKGPKTAAAGAYWGCTTWGMPWIAPMASTSPTSGFGSNNSPTLGKHSREGEVLHRGGESFKQSNQEEKNLWVPKTLRIDDPEDAAKSSIWATMGFSRDDKPGGVMSGRKGGGLFKTFQNSKTEPGCHDRAESNSQVLHANPAALSRCINFNESS</sequence>
<proteinExistence type="predicted"/>
<dbReference type="AlphaFoldDB" id="A0A5P1F619"/>
<evidence type="ECO:0000313" key="3">
    <source>
        <dbReference type="Proteomes" id="UP000243459"/>
    </source>
</evidence>
<organism evidence="2 3">
    <name type="scientific">Asparagus officinalis</name>
    <name type="common">Garden asparagus</name>
    <dbReference type="NCBI Taxonomy" id="4686"/>
    <lineage>
        <taxon>Eukaryota</taxon>
        <taxon>Viridiplantae</taxon>
        <taxon>Streptophyta</taxon>
        <taxon>Embryophyta</taxon>
        <taxon>Tracheophyta</taxon>
        <taxon>Spermatophyta</taxon>
        <taxon>Magnoliopsida</taxon>
        <taxon>Liliopsida</taxon>
        <taxon>Asparagales</taxon>
        <taxon>Asparagaceae</taxon>
        <taxon>Asparagoideae</taxon>
        <taxon>Asparagus</taxon>
    </lineage>
</organism>
<dbReference type="PANTHER" id="PTHR31089">
    <property type="entry name" value="CYCLIC DOF FACTOR 2"/>
    <property type="match status" value="1"/>
</dbReference>
<evidence type="ECO:0000256" key="1">
    <source>
        <dbReference type="SAM" id="MobiDB-lite"/>
    </source>
</evidence>
<dbReference type="InterPro" id="IPR045174">
    <property type="entry name" value="Dof"/>
</dbReference>
<feature type="region of interest" description="Disordered" evidence="1">
    <location>
        <begin position="19"/>
        <end position="112"/>
    </location>
</feature>
<dbReference type="GO" id="GO:0003700">
    <property type="term" value="F:DNA-binding transcription factor activity"/>
    <property type="evidence" value="ECO:0007669"/>
    <property type="project" value="InterPro"/>
</dbReference>
<dbReference type="PANTHER" id="PTHR31089:SF75">
    <property type="entry name" value="CYCLIC DOF FACTOR 2"/>
    <property type="match status" value="1"/>
</dbReference>
<evidence type="ECO:0000313" key="2">
    <source>
        <dbReference type="EMBL" id="ONK73836.1"/>
    </source>
</evidence>
<feature type="compositionally biased region" description="Basic and acidic residues" evidence="1">
    <location>
        <begin position="76"/>
        <end position="88"/>
    </location>
</feature>
<feature type="region of interest" description="Disordered" evidence="1">
    <location>
        <begin position="135"/>
        <end position="179"/>
    </location>
</feature>
<feature type="compositionally biased region" description="Acidic residues" evidence="1">
    <location>
        <begin position="89"/>
        <end position="102"/>
    </location>
</feature>
<dbReference type="EMBL" id="CM007383">
    <property type="protein sequence ID" value="ONK73836.1"/>
    <property type="molecule type" value="Genomic_DNA"/>
</dbReference>
<dbReference type="Gramene" id="ONK73836">
    <property type="protein sequence ID" value="ONK73836"/>
    <property type="gene ID" value="A4U43_C03F80"/>
</dbReference>
<dbReference type="Proteomes" id="UP000243459">
    <property type="component" value="Chromosome 3"/>
</dbReference>
<feature type="compositionally biased region" description="Polar residues" evidence="1">
    <location>
        <begin position="135"/>
        <end position="146"/>
    </location>
</feature>
<keyword evidence="3" id="KW-1185">Reference proteome</keyword>
<name>A0A5P1F619_ASPOF</name>